<name>A0A7M1UPA0_9CREN</name>
<protein>
    <recommendedName>
        <fullName evidence="3">DUF4352 domain-containing protein</fullName>
    </recommendedName>
</protein>
<dbReference type="GeneID" id="59454826"/>
<gene>
    <name evidence="1" type="ORF">IMZ38_05370</name>
</gene>
<dbReference type="AlphaFoldDB" id="A0A7M1UPA0"/>
<proteinExistence type="predicted"/>
<dbReference type="Proteomes" id="UP000593766">
    <property type="component" value="Chromosome"/>
</dbReference>
<evidence type="ECO:0008006" key="3">
    <source>
        <dbReference type="Google" id="ProtNLM"/>
    </source>
</evidence>
<dbReference type="OrthoDB" id="376282at2157"/>
<dbReference type="EMBL" id="CP063144">
    <property type="protein sequence ID" value="QOR94070.1"/>
    <property type="molecule type" value="Genomic_DNA"/>
</dbReference>
<organism evidence="1 2">
    <name type="scientific">Thermosphaera chiliense</name>
    <dbReference type="NCBI Taxonomy" id="3402707"/>
    <lineage>
        <taxon>Archaea</taxon>
        <taxon>Thermoproteota</taxon>
        <taxon>Thermoprotei</taxon>
        <taxon>Desulfurococcales</taxon>
        <taxon>Desulfurococcaceae</taxon>
        <taxon>Thermosphaera</taxon>
    </lineage>
</organism>
<evidence type="ECO:0000313" key="1">
    <source>
        <dbReference type="EMBL" id="QOR94070.1"/>
    </source>
</evidence>
<sequence length="151" mass="16477">MRALSPLIATVILVSVAIAVSMAFALWASNIVSVESNRDLEIISSYNEPAGDGWSVTVIVKNIGTRSTSITRVMINHRVCDIIVEFDGPRGRASYPAGEAGYYLAPGEQAVLKFKLKSQESCNMFFTPGQMVEITILTSTGMEYPQSIQLR</sequence>
<keyword evidence="2" id="KW-1185">Reference proteome</keyword>
<evidence type="ECO:0000313" key="2">
    <source>
        <dbReference type="Proteomes" id="UP000593766"/>
    </source>
</evidence>
<dbReference type="KEGG" id="tcs:IMZ38_05370"/>
<dbReference type="RefSeq" id="WP_193435875.1">
    <property type="nucleotide sequence ID" value="NZ_CP063144.1"/>
</dbReference>
<reference evidence="1 2" key="1">
    <citation type="submission" date="2020-10" db="EMBL/GenBank/DDBJ databases">
        <title>Complete genome sequence of Thermosphaera aggregans strain 3507.</title>
        <authorList>
            <person name="Zayulina K.S."/>
            <person name="Elcheninov A.G."/>
            <person name="Toshchakov S.V."/>
            <person name="Kublanov I.V."/>
            <person name="Kochetkova T.V."/>
        </authorList>
    </citation>
    <scope>NUCLEOTIDE SEQUENCE [LARGE SCALE GENOMIC DNA]</scope>
    <source>
        <strain evidence="1 2">3507</strain>
    </source>
</reference>
<accession>A0A7M1UPA0</accession>